<keyword evidence="1" id="KW-0472">Membrane</keyword>
<reference evidence="2 3" key="1">
    <citation type="journal article" date="2011" name="J. Microbiol.">
        <title>Bacillus kyonggiensis sp. nov., isolated from soil of a lettuce field.</title>
        <authorList>
            <person name="Dong K."/>
            <person name="Lee S."/>
        </authorList>
    </citation>
    <scope>NUCLEOTIDE SEQUENCE [LARGE SCALE GENOMIC DNA]</scope>
    <source>
        <strain evidence="2 3">NB22</strain>
    </source>
</reference>
<dbReference type="Proteomes" id="UP000307756">
    <property type="component" value="Unassembled WGS sequence"/>
</dbReference>
<keyword evidence="1" id="KW-1133">Transmembrane helix</keyword>
<gene>
    <name evidence="2" type="ORF">FA727_20710</name>
</gene>
<evidence type="ECO:0000313" key="2">
    <source>
        <dbReference type="EMBL" id="TKC14929.1"/>
    </source>
</evidence>
<keyword evidence="1" id="KW-0812">Transmembrane</keyword>
<evidence type="ECO:0000256" key="1">
    <source>
        <dbReference type="SAM" id="Phobius"/>
    </source>
</evidence>
<proteinExistence type="predicted"/>
<keyword evidence="3" id="KW-1185">Reference proteome</keyword>
<feature type="transmembrane region" description="Helical" evidence="1">
    <location>
        <begin position="63"/>
        <end position="85"/>
    </location>
</feature>
<organism evidence="2 3">
    <name type="scientific">Robertmurraya kyonggiensis</name>
    <dbReference type="NCBI Taxonomy" id="1037680"/>
    <lineage>
        <taxon>Bacteria</taxon>
        <taxon>Bacillati</taxon>
        <taxon>Bacillota</taxon>
        <taxon>Bacilli</taxon>
        <taxon>Bacillales</taxon>
        <taxon>Bacillaceae</taxon>
        <taxon>Robertmurraya</taxon>
    </lineage>
</organism>
<sequence>MGKFEGKQIDYVQIASSKKFKELLSSKKKFIVPLTIFFLVFYFALPLLTSYSTVLNYKAVGDISWAWVFAFAQFIMTWVLCTVYVKKANLFDNLANEIVEEEFKKGEKGA</sequence>
<dbReference type="Pfam" id="PF04341">
    <property type="entry name" value="DUF485"/>
    <property type="match status" value="1"/>
</dbReference>
<feature type="transmembrane region" description="Helical" evidence="1">
    <location>
        <begin position="30"/>
        <end position="51"/>
    </location>
</feature>
<protein>
    <submittedName>
        <fullName evidence="2">DUF485 domain-containing protein</fullName>
    </submittedName>
</protein>
<dbReference type="InterPro" id="IPR007436">
    <property type="entry name" value="DUF485"/>
</dbReference>
<dbReference type="RefSeq" id="WP_136833401.1">
    <property type="nucleotide sequence ID" value="NZ_SWBM01000007.1"/>
</dbReference>
<dbReference type="PANTHER" id="PTHR38441">
    <property type="entry name" value="INTEGRAL MEMBRANE PROTEIN-RELATED"/>
    <property type="match status" value="1"/>
</dbReference>
<name>A0A4U1CY05_9BACI</name>
<accession>A0A4U1CY05</accession>
<dbReference type="PANTHER" id="PTHR38441:SF1">
    <property type="entry name" value="MEMBRANE PROTEIN"/>
    <property type="match status" value="1"/>
</dbReference>
<comment type="caution">
    <text evidence="2">The sequence shown here is derived from an EMBL/GenBank/DDBJ whole genome shotgun (WGS) entry which is preliminary data.</text>
</comment>
<evidence type="ECO:0000313" key="3">
    <source>
        <dbReference type="Proteomes" id="UP000307756"/>
    </source>
</evidence>
<dbReference type="AlphaFoldDB" id="A0A4U1CY05"/>
<dbReference type="EMBL" id="SWBM01000007">
    <property type="protein sequence ID" value="TKC14929.1"/>
    <property type="molecule type" value="Genomic_DNA"/>
</dbReference>
<dbReference type="OrthoDB" id="2886991at2"/>